<name>A0ABY3FV44_9BACI</name>
<gene>
    <name evidence="2" type="ORF">CHCC15381_2458</name>
</gene>
<protein>
    <submittedName>
        <fullName evidence="2">Uncharacterized protein</fullName>
    </submittedName>
</protein>
<feature type="region of interest" description="Disordered" evidence="1">
    <location>
        <begin position="1"/>
        <end position="23"/>
    </location>
</feature>
<organism evidence="2 3">
    <name type="scientific">Bacillus paralicheniformis</name>
    <dbReference type="NCBI Taxonomy" id="1648923"/>
    <lineage>
        <taxon>Bacteria</taxon>
        <taxon>Bacillati</taxon>
        <taxon>Bacillota</taxon>
        <taxon>Bacilli</taxon>
        <taxon>Bacillales</taxon>
        <taxon>Bacillaceae</taxon>
        <taxon>Bacillus</taxon>
    </lineage>
</organism>
<sequence length="45" mass="5506">MLKKHLILKKNSSLNQRQEQERGRLKHKGIMLLKIRNLHKIKLYQ</sequence>
<evidence type="ECO:0000313" key="3">
    <source>
        <dbReference type="Proteomes" id="UP000429980"/>
    </source>
</evidence>
<dbReference type="EMBL" id="NILF01000042">
    <property type="protein sequence ID" value="TWL37851.1"/>
    <property type="molecule type" value="Genomic_DNA"/>
</dbReference>
<dbReference type="Proteomes" id="UP000429980">
    <property type="component" value="Unassembled WGS sequence"/>
</dbReference>
<accession>A0ABY3FV44</accession>
<evidence type="ECO:0000313" key="2">
    <source>
        <dbReference type="EMBL" id="TWL37851.1"/>
    </source>
</evidence>
<comment type="caution">
    <text evidence="2">The sequence shown here is derived from an EMBL/GenBank/DDBJ whole genome shotgun (WGS) entry which is preliminary data.</text>
</comment>
<keyword evidence="3" id="KW-1185">Reference proteome</keyword>
<evidence type="ECO:0000256" key="1">
    <source>
        <dbReference type="SAM" id="MobiDB-lite"/>
    </source>
</evidence>
<reference evidence="2 3" key="1">
    <citation type="submission" date="2019-06" db="EMBL/GenBank/DDBJ databases">
        <title>Genome sequence analysis of &gt;100 Bacillus licheniformis strains suggests intrinsic resistance to this species.</title>
        <authorList>
            <person name="Wels M."/>
            <person name="Siezen R.J."/>
            <person name="Johansen E."/>
            <person name="Stuer-Lauridsen B."/>
            <person name="Bjerre K."/>
            <person name="Nielsen B.K.K."/>
        </authorList>
    </citation>
    <scope>NUCLEOTIDE SEQUENCE [LARGE SCALE GENOMIC DNA]</scope>
    <source>
        <strain evidence="2 3">BAC-15381</strain>
    </source>
</reference>
<proteinExistence type="predicted"/>